<dbReference type="InterPro" id="IPR016040">
    <property type="entry name" value="NAD(P)-bd_dom"/>
</dbReference>
<protein>
    <submittedName>
        <fullName evidence="3">Putative GDP-mannose 4,6-dehydratase</fullName>
    </submittedName>
</protein>
<dbReference type="Gene3D" id="3.90.25.10">
    <property type="entry name" value="UDP-galactose 4-epimerase, domain 1"/>
    <property type="match status" value="1"/>
</dbReference>
<feature type="domain" description="NAD(P)-binding" evidence="1">
    <location>
        <begin position="4"/>
        <end position="309"/>
    </location>
</feature>
<dbReference type="AlphaFoldDB" id="A0A6M3JT07"/>
<evidence type="ECO:0000313" key="2">
    <source>
        <dbReference type="EMBL" id="QJA57837.1"/>
    </source>
</evidence>
<dbReference type="PANTHER" id="PTHR43000">
    <property type="entry name" value="DTDP-D-GLUCOSE 4,6-DEHYDRATASE-RELATED"/>
    <property type="match status" value="1"/>
</dbReference>
<gene>
    <name evidence="3" type="ORF">MM415A02955_0009</name>
    <name evidence="2" type="ORF">MM415B01546_0006</name>
</gene>
<dbReference type="Gene3D" id="3.40.50.720">
    <property type="entry name" value="NAD(P)-binding Rossmann-like Domain"/>
    <property type="match status" value="1"/>
</dbReference>
<proteinExistence type="predicted"/>
<organism evidence="3">
    <name type="scientific">viral metagenome</name>
    <dbReference type="NCBI Taxonomy" id="1070528"/>
    <lineage>
        <taxon>unclassified sequences</taxon>
        <taxon>metagenomes</taxon>
        <taxon>organismal metagenomes</taxon>
    </lineage>
</organism>
<dbReference type="Pfam" id="PF16363">
    <property type="entry name" value="GDP_Man_Dehyd"/>
    <property type="match status" value="1"/>
</dbReference>
<evidence type="ECO:0000313" key="3">
    <source>
        <dbReference type="EMBL" id="QJA72015.1"/>
    </source>
</evidence>
<dbReference type="EMBL" id="MT141294">
    <property type="protein sequence ID" value="QJA57837.1"/>
    <property type="molecule type" value="Genomic_DNA"/>
</dbReference>
<dbReference type="InterPro" id="IPR036291">
    <property type="entry name" value="NAD(P)-bd_dom_sf"/>
</dbReference>
<sequence length="338" mass="38575">MKIIVTGGFGFLGSHLVKHLFKKYVGCTILVVDSLTYAANLGNLKGMAAKGYDFKFTKVSIADDYMYKVIKDFKPDVILNLAAQTHVDRSIRHPKEFVETDVVGTFNLVYWTTKLSVDKIFHISTDEVYGPIIKGEAKETNALSPTSPYASSKAAADLLLLSYIKTYDFPITIIRPTNNLGPNQYPEKLIPAVICRLLSGEKAFLHGEGKEIREWIYVEDCCKAISGIMDKGKPQEIYNIGSGVRYSNKEVIYFIIKEMFGADAKFDDYVEYVPNRPGNDFRYAVDSHKTLKLIGEYSTTSFHSGLRKTVNWYKRNKWFWERSYKNIDANIYTDEYLR</sequence>
<dbReference type="SUPFAM" id="SSF51735">
    <property type="entry name" value="NAD(P)-binding Rossmann-fold domains"/>
    <property type="match status" value="1"/>
</dbReference>
<evidence type="ECO:0000259" key="1">
    <source>
        <dbReference type="Pfam" id="PF16363"/>
    </source>
</evidence>
<dbReference type="EMBL" id="MT141917">
    <property type="protein sequence ID" value="QJA72015.1"/>
    <property type="molecule type" value="Genomic_DNA"/>
</dbReference>
<accession>A0A6M3JT07</accession>
<name>A0A6M3JT07_9ZZZZ</name>
<reference evidence="3" key="1">
    <citation type="submission" date="2020-03" db="EMBL/GenBank/DDBJ databases">
        <title>The deep terrestrial virosphere.</title>
        <authorList>
            <person name="Holmfeldt K."/>
            <person name="Nilsson E."/>
            <person name="Simone D."/>
            <person name="Lopez-Fernandez M."/>
            <person name="Wu X."/>
            <person name="de Brujin I."/>
            <person name="Lundin D."/>
            <person name="Andersson A."/>
            <person name="Bertilsson S."/>
            <person name="Dopson M."/>
        </authorList>
    </citation>
    <scope>NUCLEOTIDE SEQUENCE</scope>
    <source>
        <strain evidence="3">MM415A02955</strain>
        <strain evidence="2">MM415B01546</strain>
    </source>
</reference>